<protein>
    <submittedName>
        <fullName evidence="3">FBA_2 domain-containing protein</fullName>
    </submittedName>
</protein>
<reference evidence="3" key="1">
    <citation type="submission" date="2016-11" db="UniProtKB">
        <authorList>
            <consortium name="WormBaseParasite"/>
        </authorList>
    </citation>
    <scope>IDENTIFICATION</scope>
</reference>
<dbReference type="Pfam" id="PF07735">
    <property type="entry name" value="FBA_2"/>
    <property type="match status" value="1"/>
</dbReference>
<evidence type="ECO:0000313" key="3">
    <source>
        <dbReference type="WBParaSite" id="Csp11.Scaffold629.g8221.t1"/>
    </source>
</evidence>
<dbReference type="InterPro" id="IPR012885">
    <property type="entry name" value="F-box_Sdz-33"/>
</dbReference>
<evidence type="ECO:0000313" key="2">
    <source>
        <dbReference type="Proteomes" id="UP000095282"/>
    </source>
</evidence>
<keyword evidence="2" id="KW-1185">Reference proteome</keyword>
<accession>A0A1I7UDG5</accession>
<dbReference type="PANTHER" id="PTHR21503">
    <property type="entry name" value="F-BOX-CONTAINING HYPOTHETICAL PROTEIN C.ELEGANS"/>
    <property type="match status" value="1"/>
</dbReference>
<dbReference type="PANTHER" id="PTHR21503:SF8">
    <property type="entry name" value="F-BOX ASSOCIATED DOMAIN-CONTAINING PROTEIN-RELATED"/>
    <property type="match status" value="1"/>
</dbReference>
<evidence type="ECO:0000259" key="1">
    <source>
        <dbReference type="Pfam" id="PF07735"/>
    </source>
</evidence>
<dbReference type="WBParaSite" id="Csp11.Scaffold629.g8221.t1">
    <property type="protein sequence ID" value="Csp11.Scaffold629.g8221.t1"/>
    <property type="gene ID" value="Csp11.Scaffold629.g8221"/>
</dbReference>
<dbReference type="Proteomes" id="UP000095282">
    <property type="component" value="Unplaced"/>
</dbReference>
<proteinExistence type="predicted"/>
<dbReference type="AlphaFoldDB" id="A0A1I7UDG5"/>
<feature type="domain" description="Sdz-33 F-box" evidence="1">
    <location>
        <begin position="57"/>
        <end position="116"/>
    </location>
</feature>
<name>A0A1I7UDG5_9PELO</name>
<organism evidence="2 3">
    <name type="scientific">Caenorhabditis tropicalis</name>
    <dbReference type="NCBI Taxonomy" id="1561998"/>
    <lineage>
        <taxon>Eukaryota</taxon>
        <taxon>Metazoa</taxon>
        <taxon>Ecdysozoa</taxon>
        <taxon>Nematoda</taxon>
        <taxon>Chromadorea</taxon>
        <taxon>Rhabditida</taxon>
        <taxon>Rhabditina</taxon>
        <taxon>Rhabditomorpha</taxon>
        <taxon>Rhabditoidea</taxon>
        <taxon>Rhabditidae</taxon>
        <taxon>Peloderinae</taxon>
        <taxon>Caenorhabditis</taxon>
    </lineage>
</organism>
<sequence>MMFDWIQNRQDSIDTIYINERHLIRDEDFRHIILTSNTKQILGKCVPSAFFEIPGFSKKLERFALNNSFWITLSNLMTMDCVQIEVTERWFSNKEVNLFLEHWVNGGSPRLKYLSIWMKEMDEDWYLDGLREFIENQVGEKEYFTIPESFSKVFCDDVIGKYTAVAGNIVLTNLEFPIMSAVPAGSSASADLAVPKLMHPCYSLSVANNYKNQMSAVISLSLFLIEGNISSSLSRFI</sequence>